<gene>
    <name evidence="1" type="ORF">AEK19_MT1288</name>
</gene>
<geneLocation type="mitochondrion" evidence="1"/>
<accession>A0A1Y0B223</accession>
<reference evidence="1" key="1">
    <citation type="submission" date="2017-03" db="EMBL/GenBank/DDBJ databases">
        <title>The mitochondrial genome of the carnivorous plant Utricularia reniformis (Lentibulariaceae): structure, comparative analysis and evolutionary landmarks.</title>
        <authorList>
            <person name="Silva S.R."/>
            <person name="Alvarenga D.O."/>
            <person name="Michael T.P."/>
            <person name="Miranda V.F.O."/>
            <person name="Varani A.M."/>
        </authorList>
    </citation>
    <scope>NUCLEOTIDE SEQUENCE</scope>
</reference>
<proteinExistence type="predicted"/>
<protein>
    <submittedName>
        <fullName evidence="1">Uncharacterized protein</fullName>
    </submittedName>
</protein>
<name>A0A1Y0B223_9LAMI</name>
<dbReference type="EMBL" id="KY774314">
    <property type="protein sequence ID" value="ART31492.1"/>
    <property type="molecule type" value="Genomic_DNA"/>
</dbReference>
<sequence>MSVSPYTTGSKELHYKLSMPISAIAKPRESNNSKSIPMIQATTG</sequence>
<dbReference type="AlphaFoldDB" id="A0A1Y0B223"/>
<organism evidence="1">
    <name type="scientific">Utricularia reniformis</name>
    <dbReference type="NCBI Taxonomy" id="192314"/>
    <lineage>
        <taxon>Eukaryota</taxon>
        <taxon>Viridiplantae</taxon>
        <taxon>Streptophyta</taxon>
        <taxon>Embryophyta</taxon>
        <taxon>Tracheophyta</taxon>
        <taxon>Spermatophyta</taxon>
        <taxon>Magnoliopsida</taxon>
        <taxon>eudicotyledons</taxon>
        <taxon>Gunneridae</taxon>
        <taxon>Pentapetalae</taxon>
        <taxon>asterids</taxon>
        <taxon>lamiids</taxon>
        <taxon>Lamiales</taxon>
        <taxon>Lentibulariaceae</taxon>
        <taxon>Utricularia</taxon>
    </lineage>
</organism>
<keyword evidence="1" id="KW-0496">Mitochondrion</keyword>
<evidence type="ECO:0000313" key="1">
    <source>
        <dbReference type="EMBL" id="ART31492.1"/>
    </source>
</evidence>